<feature type="region of interest" description="Disordered" evidence="1">
    <location>
        <begin position="181"/>
        <end position="213"/>
    </location>
</feature>
<accession>A0A1A6ADM2</accession>
<evidence type="ECO:0000313" key="5">
    <source>
        <dbReference type="Proteomes" id="UP000078595"/>
    </source>
</evidence>
<gene>
    <name evidence="3" type="ORF">I303_02359</name>
    <name evidence="4" type="ORF">I303_101508</name>
</gene>
<reference evidence="4" key="2">
    <citation type="submission" date="2013-07" db="EMBL/GenBank/DDBJ databases">
        <authorList>
            <consortium name="The Broad Institute Genome Sequencing Platform"/>
            <person name="Cuomo C."/>
            <person name="Litvintseva A."/>
            <person name="Chen Y."/>
            <person name="Heitman J."/>
            <person name="Sun S."/>
            <person name="Springer D."/>
            <person name="Dromer F."/>
            <person name="Young S.K."/>
            <person name="Zeng Q."/>
            <person name="Gargeya S."/>
            <person name="Fitzgerald M."/>
            <person name="Abouelleil A."/>
            <person name="Alvarado L."/>
            <person name="Berlin A.M."/>
            <person name="Chapman S.B."/>
            <person name="Dewar J."/>
            <person name="Goldberg J."/>
            <person name="Griggs A."/>
            <person name="Gujja S."/>
            <person name="Hansen M."/>
            <person name="Howarth C."/>
            <person name="Imamovic A."/>
            <person name="Larimer J."/>
            <person name="McCowan C."/>
            <person name="Murphy C."/>
            <person name="Pearson M."/>
            <person name="Priest M."/>
            <person name="Roberts A."/>
            <person name="Saif S."/>
            <person name="Shea T."/>
            <person name="Sykes S."/>
            <person name="Wortman J."/>
            <person name="Nusbaum C."/>
            <person name="Birren B."/>
        </authorList>
    </citation>
    <scope>NUCLEOTIDE SEQUENCE</scope>
    <source>
        <strain evidence="4">CBS 10117</strain>
    </source>
</reference>
<keyword evidence="2" id="KW-0732">Signal</keyword>
<evidence type="ECO:0000313" key="3">
    <source>
        <dbReference type="EMBL" id="OBR88139.1"/>
    </source>
</evidence>
<dbReference type="VEuPathDB" id="FungiDB:I303_02359"/>
<dbReference type="EMBL" id="CP144531">
    <property type="protein sequence ID" value="WWC58963.1"/>
    <property type="molecule type" value="Genomic_DNA"/>
</dbReference>
<sequence length="213" mass="23895">MFLQSLALIAYSCFLITFPPTVSATNDVTIEPHIPGLTRSILHSSSSGEDYDFTGPTTLQWGWDMQTITRAAQRGEKWLYQPFTWLIYQVGSDMKDLLESDIVFNMSCQYELSTKITQGDRFQVELSIKEPYIAPIGNTTPDSMAHGGYIICPEGICQNDKCKDWKVPKWDRSYIELWSPKQTATPMPTPMPADETSVAQFSSAPISQSSQSS</sequence>
<name>A0A1A6ADM2_9TREE</name>
<organism evidence="3">
    <name type="scientific">Kwoniella dejecticola CBS 10117</name>
    <dbReference type="NCBI Taxonomy" id="1296121"/>
    <lineage>
        <taxon>Eukaryota</taxon>
        <taxon>Fungi</taxon>
        <taxon>Dikarya</taxon>
        <taxon>Basidiomycota</taxon>
        <taxon>Agaricomycotina</taxon>
        <taxon>Tremellomycetes</taxon>
        <taxon>Tremellales</taxon>
        <taxon>Cryptococcaceae</taxon>
        <taxon>Kwoniella</taxon>
    </lineage>
</organism>
<evidence type="ECO:0000256" key="1">
    <source>
        <dbReference type="SAM" id="MobiDB-lite"/>
    </source>
</evidence>
<dbReference type="GeneID" id="28966058"/>
<dbReference type="AlphaFoldDB" id="A0A1A6ADM2"/>
<feature type="compositionally biased region" description="Low complexity" evidence="1">
    <location>
        <begin position="200"/>
        <end position="213"/>
    </location>
</feature>
<reference evidence="4" key="3">
    <citation type="submission" date="2024-02" db="EMBL/GenBank/DDBJ databases">
        <title>Comparative genomics of Cryptococcus and Kwoniella reveals pathogenesis evolution and contrasting modes of karyotype evolution via chromosome fusion or intercentromeric recombination.</title>
        <authorList>
            <person name="Coelho M.A."/>
            <person name="David-Palma M."/>
            <person name="Shea T."/>
            <person name="Bowers K."/>
            <person name="McGinley-Smith S."/>
            <person name="Mohammad A.W."/>
            <person name="Gnirke A."/>
            <person name="Yurkov A.M."/>
            <person name="Nowrousian M."/>
            <person name="Sun S."/>
            <person name="Cuomo C.A."/>
            <person name="Heitman J."/>
        </authorList>
    </citation>
    <scope>NUCLEOTIDE SEQUENCE</scope>
    <source>
        <strain evidence="4">CBS 10117</strain>
    </source>
</reference>
<dbReference type="KEGG" id="kdj:28966058"/>
<dbReference type="EMBL" id="KI894028">
    <property type="protein sequence ID" value="OBR88139.1"/>
    <property type="molecule type" value="Genomic_DNA"/>
</dbReference>
<proteinExistence type="predicted"/>
<reference evidence="3" key="1">
    <citation type="submission" date="2013-07" db="EMBL/GenBank/DDBJ databases">
        <title>The Genome Sequence of Cryptococcus dejecticola CBS10117.</title>
        <authorList>
            <consortium name="The Broad Institute Genome Sequencing Platform"/>
            <person name="Cuomo C."/>
            <person name="Litvintseva A."/>
            <person name="Chen Y."/>
            <person name="Heitman J."/>
            <person name="Sun S."/>
            <person name="Springer D."/>
            <person name="Dromer F."/>
            <person name="Young S.K."/>
            <person name="Zeng Q."/>
            <person name="Gargeya S."/>
            <person name="Fitzgerald M."/>
            <person name="Abouelleil A."/>
            <person name="Alvarado L."/>
            <person name="Berlin A.M."/>
            <person name="Chapman S.B."/>
            <person name="Dewar J."/>
            <person name="Goldberg J."/>
            <person name="Griggs A."/>
            <person name="Gujja S."/>
            <person name="Hansen M."/>
            <person name="Howarth C."/>
            <person name="Imamovic A."/>
            <person name="Larimer J."/>
            <person name="McCowan C."/>
            <person name="Murphy C."/>
            <person name="Pearson M."/>
            <person name="Priest M."/>
            <person name="Roberts A."/>
            <person name="Saif S."/>
            <person name="Shea T."/>
            <person name="Sykes S."/>
            <person name="Wortman J."/>
            <person name="Nusbaum C."/>
            <person name="Birren B."/>
        </authorList>
    </citation>
    <scope>NUCLEOTIDE SEQUENCE [LARGE SCALE GENOMIC DNA]</scope>
    <source>
        <strain evidence="3">CBS 10117</strain>
    </source>
</reference>
<feature type="signal peptide" evidence="2">
    <location>
        <begin position="1"/>
        <end position="24"/>
    </location>
</feature>
<protein>
    <submittedName>
        <fullName evidence="3">Uncharacterized protein</fullName>
    </submittedName>
</protein>
<evidence type="ECO:0000313" key="4">
    <source>
        <dbReference type="EMBL" id="WWC58963.1"/>
    </source>
</evidence>
<dbReference type="Proteomes" id="UP000078595">
    <property type="component" value="Chromosome 2"/>
</dbReference>
<keyword evidence="5" id="KW-1185">Reference proteome</keyword>
<feature type="chain" id="PRO_5008342309" evidence="2">
    <location>
        <begin position="25"/>
        <end position="213"/>
    </location>
</feature>
<dbReference type="RefSeq" id="XP_018265981.1">
    <property type="nucleotide sequence ID" value="XM_018405700.1"/>
</dbReference>
<evidence type="ECO:0000256" key="2">
    <source>
        <dbReference type="SAM" id="SignalP"/>
    </source>
</evidence>